<dbReference type="Gene3D" id="3.90.79.10">
    <property type="entry name" value="Nucleoside Triphosphate Pyrophosphohydrolase"/>
    <property type="match status" value="1"/>
</dbReference>
<dbReference type="PROSITE" id="PS51462">
    <property type="entry name" value="NUDIX"/>
    <property type="match status" value="1"/>
</dbReference>
<keyword evidence="2 3" id="KW-0378">Hydrolase</keyword>
<dbReference type="PANTHER" id="PTHR43046:SF2">
    <property type="entry name" value="8-OXO-DGTP DIPHOSPHATASE-RELATED"/>
    <property type="match status" value="1"/>
</dbReference>
<reference evidence="5 6" key="1">
    <citation type="submission" date="2018-08" db="EMBL/GenBank/DDBJ databases">
        <title>Henriciella mobilis sp. nov., isolated from seawater.</title>
        <authorList>
            <person name="Cheng H."/>
            <person name="Wu Y.-H."/>
            <person name="Xu X.-W."/>
            <person name="Guo L.-L."/>
        </authorList>
    </citation>
    <scope>NUCLEOTIDE SEQUENCE [LARGE SCALE GENOMIC DNA]</scope>
    <source>
        <strain evidence="5 6">JN25</strain>
    </source>
</reference>
<gene>
    <name evidence="5" type="ORF">D1223_08490</name>
</gene>
<dbReference type="OrthoDB" id="9800065at2"/>
<evidence type="ECO:0000259" key="4">
    <source>
        <dbReference type="PROSITE" id="PS51462"/>
    </source>
</evidence>
<dbReference type="InterPro" id="IPR000086">
    <property type="entry name" value="NUDIX_hydrolase_dom"/>
</dbReference>
<dbReference type="Pfam" id="PF00293">
    <property type="entry name" value="NUDIX"/>
    <property type="match status" value="1"/>
</dbReference>
<comment type="cofactor">
    <cofactor evidence="1">
        <name>Mg(2+)</name>
        <dbReference type="ChEBI" id="CHEBI:18420"/>
    </cofactor>
</comment>
<evidence type="ECO:0000313" key="6">
    <source>
        <dbReference type="Proteomes" id="UP000266385"/>
    </source>
</evidence>
<sequence>MTLGARGIVENESGEVLLVRHTYTRGLYLPGGGVERGETVMQALIRELAEEAGVRPHSDPEMVGIYSNHRVFRNDHVVLFRIPAGGWRECETDCAGEISEALWVNPLFPPGDATPGTKRRLAEVFAGGPNDGHW</sequence>
<evidence type="ECO:0000256" key="2">
    <source>
        <dbReference type="ARBA" id="ARBA00022801"/>
    </source>
</evidence>
<dbReference type="PRINTS" id="PR00502">
    <property type="entry name" value="NUDIXFAMILY"/>
</dbReference>
<dbReference type="InterPro" id="IPR020476">
    <property type="entry name" value="Nudix_hydrolase"/>
</dbReference>
<dbReference type="InterPro" id="IPR020084">
    <property type="entry name" value="NUDIX_hydrolase_CS"/>
</dbReference>
<dbReference type="Proteomes" id="UP000266385">
    <property type="component" value="Unassembled WGS sequence"/>
</dbReference>
<dbReference type="InterPro" id="IPR015797">
    <property type="entry name" value="NUDIX_hydrolase-like_dom_sf"/>
</dbReference>
<dbReference type="SUPFAM" id="SSF55811">
    <property type="entry name" value="Nudix"/>
    <property type="match status" value="1"/>
</dbReference>
<keyword evidence="6" id="KW-1185">Reference proteome</keyword>
<feature type="domain" description="Nudix hydrolase" evidence="4">
    <location>
        <begin position="1"/>
        <end position="127"/>
    </location>
</feature>
<proteinExistence type="inferred from homology"/>
<organism evidence="5 6">
    <name type="scientific">Henriciella mobilis</name>
    <dbReference type="NCBI Taxonomy" id="2305467"/>
    <lineage>
        <taxon>Bacteria</taxon>
        <taxon>Pseudomonadati</taxon>
        <taxon>Pseudomonadota</taxon>
        <taxon>Alphaproteobacteria</taxon>
        <taxon>Hyphomonadales</taxon>
        <taxon>Hyphomonadaceae</taxon>
        <taxon>Henriciella</taxon>
    </lineage>
</organism>
<evidence type="ECO:0000256" key="1">
    <source>
        <dbReference type="ARBA" id="ARBA00001946"/>
    </source>
</evidence>
<dbReference type="AlphaFoldDB" id="A0A399RGC9"/>
<dbReference type="PANTHER" id="PTHR43046">
    <property type="entry name" value="GDP-MANNOSE MANNOSYL HYDROLASE"/>
    <property type="match status" value="1"/>
</dbReference>
<dbReference type="EMBL" id="QWFX01000006">
    <property type="protein sequence ID" value="RIJ30646.1"/>
    <property type="molecule type" value="Genomic_DNA"/>
</dbReference>
<evidence type="ECO:0000313" key="5">
    <source>
        <dbReference type="EMBL" id="RIJ30646.1"/>
    </source>
</evidence>
<name>A0A399RGC9_9PROT</name>
<evidence type="ECO:0000256" key="3">
    <source>
        <dbReference type="RuleBase" id="RU003476"/>
    </source>
</evidence>
<accession>A0A399RGC9</accession>
<dbReference type="PROSITE" id="PS00893">
    <property type="entry name" value="NUDIX_BOX"/>
    <property type="match status" value="1"/>
</dbReference>
<dbReference type="GO" id="GO:0016787">
    <property type="term" value="F:hydrolase activity"/>
    <property type="evidence" value="ECO:0007669"/>
    <property type="project" value="UniProtKB-KW"/>
</dbReference>
<protein>
    <submittedName>
        <fullName evidence="5">NUDIX domain-containing protein</fullName>
    </submittedName>
</protein>
<comment type="caution">
    <text evidence="5">The sequence shown here is derived from an EMBL/GenBank/DDBJ whole genome shotgun (WGS) entry which is preliminary data.</text>
</comment>
<comment type="similarity">
    <text evidence="3">Belongs to the Nudix hydrolase family.</text>
</comment>